<feature type="domain" description="Toxin co-regulated pilus biosynthesis protein Q C-terminal" evidence="3">
    <location>
        <begin position="218"/>
        <end position="291"/>
    </location>
</feature>
<gene>
    <name evidence="4" type="ORF">CAL12_09135</name>
</gene>
<dbReference type="EMBL" id="CP021108">
    <property type="protein sequence ID" value="ARP80988.1"/>
    <property type="molecule type" value="Genomic_DNA"/>
</dbReference>
<dbReference type="Pfam" id="PF10671">
    <property type="entry name" value="TcpQ"/>
    <property type="match status" value="1"/>
</dbReference>
<dbReference type="InterPro" id="IPR018927">
    <property type="entry name" value="Pilus_synth_Q_C"/>
</dbReference>
<sequence length="308" mass="32695">MCVLLVRVALGTMAGSRHGGRAERGSGMHRVFKTFILLPWLSACTAPWAPGGGMADWNAAASTDSSAYSSTAATHDFNWRLSGDRQVAPLQVFDDGRQTWLQFAPGQPVPALFTEQHGAERPARYVRHEPYVIVQGKWPAVVMRGGALQARADYLGVARHAEATPAAMMAATAALPALGAQSAAKAGAKAGTKAGTNTTTGATKIVPSGAGLYRVGPADENIRRALARWAGLAGWTFQAEHWAVDVDIPLAGSADFSDDFKRSVRELVAATELGDRPLQPCFYANQVLRVIPLSQACDRTAMRLGTAI</sequence>
<reference evidence="4 5" key="1">
    <citation type="submission" date="2017-05" db="EMBL/GenBank/DDBJ databases">
        <title>Complete and WGS of Bordetella genogroups.</title>
        <authorList>
            <person name="Spilker T."/>
            <person name="LiPuma J."/>
        </authorList>
    </citation>
    <scope>NUCLEOTIDE SEQUENCE [LARGE SCALE GENOMIC DNA]</scope>
    <source>
        <strain evidence="4 5">AU19157</strain>
    </source>
</reference>
<dbReference type="OrthoDB" id="8963661at2"/>
<evidence type="ECO:0000313" key="4">
    <source>
        <dbReference type="EMBL" id="ARP80988.1"/>
    </source>
</evidence>
<dbReference type="KEGG" id="bgv:CAL12_09135"/>
<dbReference type="Proteomes" id="UP000194151">
    <property type="component" value="Chromosome"/>
</dbReference>
<dbReference type="STRING" id="1416806.CAL12_09135"/>
<dbReference type="AlphaFoldDB" id="A0A1W6YIY4"/>
<evidence type="ECO:0000313" key="5">
    <source>
        <dbReference type="Proteomes" id="UP000194151"/>
    </source>
</evidence>
<name>A0A1W6YIY4_9BORD</name>
<evidence type="ECO:0000256" key="1">
    <source>
        <dbReference type="ARBA" id="ARBA00006135"/>
    </source>
</evidence>
<dbReference type="Gene3D" id="3.55.50.70">
    <property type="match status" value="1"/>
</dbReference>
<organism evidence="4 5">
    <name type="scientific">Bordetella genomosp. 8</name>
    <dbReference type="NCBI Taxonomy" id="1416806"/>
    <lineage>
        <taxon>Bacteria</taxon>
        <taxon>Pseudomonadati</taxon>
        <taxon>Pseudomonadota</taxon>
        <taxon>Betaproteobacteria</taxon>
        <taxon>Burkholderiales</taxon>
        <taxon>Alcaligenaceae</taxon>
        <taxon>Bordetella</taxon>
    </lineage>
</organism>
<evidence type="ECO:0000256" key="2">
    <source>
        <dbReference type="ARBA" id="ARBA00022729"/>
    </source>
</evidence>
<dbReference type="InterPro" id="IPR010258">
    <property type="entry name" value="Conjugal_tfr_TrbG/VirB9/CagX"/>
</dbReference>
<protein>
    <recommendedName>
        <fullName evidence="3">Toxin co-regulated pilus biosynthesis protein Q C-terminal domain-containing protein</fullName>
    </recommendedName>
</protein>
<dbReference type="InterPro" id="IPR038161">
    <property type="entry name" value="VirB9/CagX/TrbG_C_sf"/>
</dbReference>
<dbReference type="Gene3D" id="2.60.40.2500">
    <property type="match status" value="1"/>
</dbReference>
<evidence type="ECO:0000259" key="3">
    <source>
        <dbReference type="Pfam" id="PF10671"/>
    </source>
</evidence>
<dbReference type="Pfam" id="PF03524">
    <property type="entry name" value="CagX"/>
    <property type="match status" value="1"/>
</dbReference>
<keyword evidence="2" id="KW-0732">Signal</keyword>
<accession>A0A1W6YIY4</accession>
<dbReference type="InterPro" id="IPR033645">
    <property type="entry name" value="VirB9/CagX/TrbG_C"/>
</dbReference>
<keyword evidence="5" id="KW-1185">Reference proteome</keyword>
<proteinExistence type="inferred from homology"/>
<comment type="similarity">
    <text evidence="1">Belongs to the TrbG/VirB9 family.</text>
</comment>
<dbReference type="CDD" id="cd06911">
    <property type="entry name" value="VirB9_CagX_TrbG"/>
    <property type="match status" value="1"/>
</dbReference>